<feature type="compositionally biased region" description="Polar residues" evidence="1">
    <location>
        <begin position="187"/>
        <end position="197"/>
    </location>
</feature>
<reference evidence="3" key="1">
    <citation type="submission" date="2025-08" db="UniProtKB">
        <authorList>
            <consortium name="RefSeq"/>
        </authorList>
    </citation>
    <scope>IDENTIFICATION</scope>
    <source>
        <tissue evidence="3">Whole organism</tissue>
    </source>
</reference>
<feature type="compositionally biased region" description="Basic residues" evidence="1">
    <location>
        <begin position="406"/>
        <end position="416"/>
    </location>
</feature>
<sequence>MDSLKNLKIIVDDEITSFLLNEYEPPDHMKTLSLFQLRTLTQNELKGASCLNLKRKNKFICEILDDVICQLNKRMCTGKDVGERSIQDTDCEQRDVRRELDSLHNLNCRVTRSKMVNSQNFPKLSVDCTQSGKQHCEIWSMNKNLIQPLINNEVSVPARNLGVQAKRFSNDCAKFQLMKKVPGMEATSENQAGSLDTATVKKASGRKNLPEINEMCEDYEMCQGAKKMSSKQESNGLNSNKNINSMKCSNKYGLSEINSSSSTNDLNCNLSNNESRFQRENAHVNTSRYGRPLKQRFNISTAGSLEKNCTKSCPEKSHVSRFGRHLKNVEFYQDTTFAEVRNNKGKGKSTNKKSALLSHNDNVTTCNDNPMPLERNFKVTRSQKSEKNEIPSHNEYQKIDNAMKTQNRKSRGKRVPKGKENQPSDPGQCITKRKCQKKQLPVEQCQSQNAVPEKVTARKGTLKHLKQRHKRQQFLMQQQQQQEDNDAELFLDNPHLNANNRFKMKILQTDLSSGSLTAGGLTPQHSVNSSALLPMLSPMTPSSVSVGDMSFDTPRAPDNWDWLKNTPNAKNPTSPYYGGNFNVVHTPVMPEADDIHRIIFHRGKKSKKRGTQKRDAPEVLPGNCSNVVEDETTAAAVLPAPSNVRHKKKNFKWLQLPELETPEDTNDTDEEDPDAYFSDES</sequence>
<feature type="region of interest" description="Disordered" evidence="1">
    <location>
        <begin position="186"/>
        <end position="206"/>
    </location>
</feature>
<dbReference type="RefSeq" id="XP_018017357.1">
    <property type="nucleotide sequence ID" value="XM_018161868.2"/>
</dbReference>
<feature type="compositionally biased region" description="Basic residues" evidence="1">
    <location>
        <begin position="460"/>
        <end position="472"/>
    </location>
</feature>
<feature type="region of interest" description="Disordered" evidence="1">
    <location>
        <begin position="446"/>
        <end position="483"/>
    </location>
</feature>
<feature type="region of interest" description="Disordered" evidence="1">
    <location>
        <begin position="654"/>
        <end position="681"/>
    </location>
</feature>
<proteinExistence type="predicted"/>
<feature type="compositionally biased region" description="Low complexity" evidence="1">
    <location>
        <begin position="473"/>
        <end position="482"/>
    </location>
</feature>
<feature type="compositionally biased region" description="Basic and acidic residues" evidence="1">
    <location>
        <begin position="383"/>
        <end position="398"/>
    </location>
</feature>
<dbReference type="KEGG" id="hazt:108673975"/>
<evidence type="ECO:0000313" key="3">
    <source>
        <dbReference type="RefSeq" id="XP_018017357.1"/>
    </source>
</evidence>
<keyword evidence="2" id="KW-1185">Reference proteome</keyword>
<dbReference type="GeneID" id="108673975"/>
<protein>
    <submittedName>
        <fullName evidence="3">Uncharacterized protein LOC108673975</fullName>
    </submittedName>
</protein>
<feature type="compositionally biased region" description="Acidic residues" evidence="1">
    <location>
        <begin position="660"/>
        <end position="681"/>
    </location>
</feature>
<dbReference type="AlphaFoldDB" id="A0A8B7NUF5"/>
<dbReference type="OrthoDB" id="10685421at2759"/>
<feature type="region of interest" description="Disordered" evidence="1">
    <location>
        <begin position="381"/>
        <end position="429"/>
    </location>
</feature>
<evidence type="ECO:0000256" key="1">
    <source>
        <dbReference type="SAM" id="MobiDB-lite"/>
    </source>
</evidence>
<organism evidence="2 3">
    <name type="scientific">Hyalella azteca</name>
    <name type="common">Amphipod</name>
    <dbReference type="NCBI Taxonomy" id="294128"/>
    <lineage>
        <taxon>Eukaryota</taxon>
        <taxon>Metazoa</taxon>
        <taxon>Ecdysozoa</taxon>
        <taxon>Arthropoda</taxon>
        <taxon>Crustacea</taxon>
        <taxon>Multicrustacea</taxon>
        <taxon>Malacostraca</taxon>
        <taxon>Eumalacostraca</taxon>
        <taxon>Peracarida</taxon>
        <taxon>Amphipoda</taxon>
        <taxon>Senticaudata</taxon>
        <taxon>Talitrida</taxon>
        <taxon>Talitroidea</taxon>
        <taxon>Hyalellidae</taxon>
        <taxon>Hyalella</taxon>
    </lineage>
</organism>
<name>A0A8B7NUF5_HYAAZ</name>
<accession>A0A8B7NUF5</accession>
<gene>
    <name evidence="3" type="primary">LOC108673975</name>
</gene>
<dbReference type="Proteomes" id="UP000694843">
    <property type="component" value="Unplaced"/>
</dbReference>
<evidence type="ECO:0000313" key="2">
    <source>
        <dbReference type="Proteomes" id="UP000694843"/>
    </source>
</evidence>